<dbReference type="InterPro" id="IPR001128">
    <property type="entry name" value="Cyt_P450"/>
</dbReference>
<dbReference type="Pfam" id="PF00067">
    <property type="entry name" value="p450"/>
    <property type="match status" value="2"/>
</dbReference>
<proteinExistence type="inferred from homology"/>
<evidence type="ECO:0000313" key="11">
    <source>
        <dbReference type="EMBL" id="KAF5387454.1"/>
    </source>
</evidence>
<evidence type="ECO:0000256" key="5">
    <source>
        <dbReference type="ARBA" id="ARBA00022723"/>
    </source>
</evidence>
<dbReference type="PANTHER" id="PTHR46300:SF7">
    <property type="entry name" value="P450, PUTATIVE (EUROFUNG)-RELATED"/>
    <property type="match status" value="1"/>
</dbReference>
<evidence type="ECO:0000256" key="3">
    <source>
        <dbReference type="ARBA" id="ARBA00010617"/>
    </source>
</evidence>
<evidence type="ECO:0000256" key="4">
    <source>
        <dbReference type="ARBA" id="ARBA00022617"/>
    </source>
</evidence>
<dbReference type="AlphaFoldDB" id="A0A8H5HQL4"/>
<comment type="cofactor">
    <cofactor evidence="1">
        <name>heme</name>
        <dbReference type="ChEBI" id="CHEBI:30413"/>
    </cofactor>
</comment>
<dbReference type="Gene3D" id="1.10.630.10">
    <property type="entry name" value="Cytochrome P450"/>
    <property type="match status" value="1"/>
</dbReference>
<evidence type="ECO:0000256" key="6">
    <source>
        <dbReference type="ARBA" id="ARBA00023002"/>
    </source>
</evidence>
<dbReference type="Proteomes" id="UP000518752">
    <property type="component" value="Unassembled WGS sequence"/>
</dbReference>
<dbReference type="PRINTS" id="PR00463">
    <property type="entry name" value="EP450I"/>
</dbReference>
<evidence type="ECO:0000256" key="2">
    <source>
        <dbReference type="ARBA" id="ARBA00005179"/>
    </source>
</evidence>
<dbReference type="InterPro" id="IPR036396">
    <property type="entry name" value="Cyt_P450_sf"/>
</dbReference>
<sequence length="355" mass="40524">MFDVSRLWPVLLLIPVLFTLQKRTKPPYPPGPFRWPIIGSMFSMPTNKSWLQFTAWKETYGDLIYLNVFGKPVLVLNSIEAINDLFEKRSNNYSDRPQRIMGNLSGYGHSLALRNNDVVNHSSLLELSAQRLCLANIEDPENLAHNTRKMAVGNIMMLAYGQYTLDEHETEELVIIAQRVMHNLAAVMTSYKYLVDVIPILQYLPSWFPGASFKCVAAGYKSALQEFYDKPFENVQQQMKSGVFNSSLISNALQKLEMEDLQEIDIIKRSAGEMYGAGTDTNISVISSFFLAMILYPEVQAKAQQELRDTLGEILPKLSDWERLPYIDGIVKESFRWNPSVPLGKMWNESIYSQV</sequence>
<feature type="signal peptide" evidence="9">
    <location>
        <begin position="1"/>
        <end position="21"/>
    </location>
</feature>
<evidence type="ECO:0000256" key="8">
    <source>
        <dbReference type="ARBA" id="ARBA00023033"/>
    </source>
</evidence>
<comment type="caution">
    <text evidence="11">The sequence shown here is derived from an EMBL/GenBank/DDBJ whole genome shotgun (WGS) entry which is preliminary data.</text>
</comment>
<dbReference type="InterPro" id="IPR050364">
    <property type="entry name" value="Cytochrome_P450_fung"/>
</dbReference>
<dbReference type="GO" id="GO:0020037">
    <property type="term" value="F:heme binding"/>
    <property type="evidence" value="ECO:0007669"/>
    <property type="project" value="InterPro"/>
</dbReference>
<protein>
    <recommendedName>
        <fullName evidence="13">Cytochrome P450</fullName>
    </recommendedName>
</protein>
<dbReference type="EMBL" id="JAACJN010000032">
    <property type="protein sequence ID" value="KAF5387454.1"/>
    <property type="molecule type" value="Genomic_DNA"/>
</dbReference>
<reference evidence="11 12" key="1">
    <citation type="journal article" date="2020" name="ISME J.">
        <title>Uncovering the hidden diversity of litter-decomposition mechanisms in mushroom-forming fungi.</title>
        <authorList>
            <person name="Floudas D."/>
            <person name="Bentzer J."/>
            <person name="Ahren D."/>
            <person name="Johansson T."/>
            <person name="Persson P."/>
            <person name="Tunlid A."/>
        </authorList>
    </citation>
    <scope>NUCLEOTIDE SEQUENCE [LARGE SCALE GENOMIC DNA]</scope>
    <source>
        <strain evidence="11 12">CBS 406.79</strain>
    </source>
</reference>
<dbReference type="SUPFAM" id="SSF48264">
    <property type="entry name" value="Cytochrome P450"/>
    <property type="match status" value="1"/>
</dbReference>
<dbReference type="PANTHER" id="PTHR46300">
    <property type="entry name" value="P450, PUTATIVE (EUROFUNG)-RELATED-RELATED"/>
    <property type="match status" value="1"/>
</dbReference>
<name>A0A8H5HQL4_9AGAR</name>
<dbReference type="OrthoDB" id="2789670at2759"/>
<keyword evidence="6" id="KW-0560">Oxidoreductase</keyword>
<dbReference type="GO" id="GO:0004497">
    <property type="term" value="F:monooxygenase activity"/>
    <property type="evidence" value="ECO:0007669"/>
    <property type="project" value="UniProtKB-KW"/>
</dbReference>
<accession>A0A8H5HQL4</accession>
<comment type="similarity">
    <text evidence="3">Belongs to the cytochrome P450 family.</text>
</comment>
<evidence type="ECO:0008006" key="13">
    <source>
        <dbReference type="Google" id="ProtNLM"/>
    </source>
</evidence>
<gene>
    <name evidence="11" type="ORF">D9757_007761</name>
    <name evidence="10" type="ORF">D9757_011257</name>
</gene>
<evidence type="ECO:0000313" key="10">
    <source>
        <dbReference type="EMBL" id="KAF5367913.1"/>
    </source>
</evidence>
<dbReference type="GO" id="GO:0005506">
    <property type="term" value="F:iron ion binding"/>
    <property type="evidence" value="ECO:0007669"/>
    <property type="project" value="InterPro"/>
</dbReference>
<dbReference type="EMBL" id="JAACJN010000138">
    <property type="protein sequence ID" value="KAF5367913.1"/>
    <property type="molecule type" value="Genomic_DNA"/>
</dbReference>
<evidence type="ECO:0000256" key="1">
    <source>
        <dbReference type="ARBA" id="ARBA00001971"/>
    </source>
</evidence>
<comment type="pathway">
    <text evidence="2">Secondary metabolite biosynthesis.</text>
</comment>
<evidence type="ECO:0000256" key="9">
    <source>
        <dbReference type="SAM" id="SignalP"/>
    </source>
</evidence>
<keyword evidence="8" id="KW-0503">Monooxygenase</keyword>
<keyword evidence="12" id="KW-1185">Reference proteome</keyword>
<keyword evidence="5" id="KW-0479">Metal-binding</keyword>
<evidence type="ECO:0000313" key="12">
    <source>
        <dbReference type="Proteomes" id="UP000518752"/>
    </source>
</evidence>
<dbReference type="GO" id="GO:0016705">
    <property type="term" value="F:oxidoreductase activity, acting on paired donors, with incorporation or reduction of molecular oxygen"/>
    <property type="evidence" value="ECO:0007669"/>
    <property type="project" value="InterPro"/>
</dbReference>
<keyword evidence="7" id="KW-0408">Iron</keyword>
<dbReference type="InterPro" id="IPR002401">
    <property type="entry name" value="Cyt_P450_E_grp-I"/>
</dbReference>
<keyword evidence="4" id="KW-0349">Heme</keyword>
<keyword evidence="9" id="KW-0732">Signal</keyword>
<organism evidence="11 12">
    <name type="scientific">Collybiopsis confluens</name>
    <dbReference type="NCBI Taxonomy" id="2823264"/>
    <lineage>
        <taxon>Eukaryota</taxon>
        <taxon>Fungi</taxon>
        <taxon>Dikarya</taxon>
        <taxon>Basidiomycota</taxon>
        <taxon>Agaricomycotina</taxon>
        <taxon>Agaricomycetes</taxon>
        <taxon>Agaricomycetidae</taxon>
        <taxon>Agaricales</taxon>
        <taxon>Marasmiineae</taxon>
        <taxon>Omphalotaceae</taxon>
        <taxon>Collybiopsis</taxon>
    </lineage>
</organism>
<feature type="chain" id="PRO_5036266490" description="Cytochrome P450" evidence="9">
    <location>
        <begin position="22"/>
        <end position="355"/>
    </location>
</feature>
<evidence type="ECO:0000256" key="7">
    <source>
        <dbReference type="ARBA" id="ARBA00023004"/>
    </source>
</evidence>